<keyword evidence="2" id="KW-1185">Reference proteome</keyword>
<name>A0ABQ0PAJ4_9PROT</name>
<sequence length="67" mass="7182">MEQGADDRPVCRVATVGRFDPGKVQRQGRIKTDHGKFLQGKLGGLKVKAAADRAIDRCGPGCCGTKR</sequence>
<proteinExistence type="predicted"/>
<evidence type="ECO:0000313" key="1">
    <source>
        <dbReference type="EMBL" id="GBQ28853.1"/>
    </source>
</evidence>
<dbReference type="EMBL" id="BAQP01000296">
    <property type="protein sequence ID" value="GBQ28853.1"/>
    <property type="molecule type" value="Genomic_DNA"/>
</dbReference>
<reference evidence="1" key="1">
    <citation type="submission" date="2013-04" db="EMBL/GenBank/DDBJ databases">
        <title>The genome sequencing project of 58 acetic acid bacteria.</title>
        <authorList>
            <person name="Okamoto-Kainuma A."/>
            <person name="Ishikawa M."/>
            <person name="Umino S."/>
            <person name="Koizumi Y."/>
            <person name="Shiwa Y."/>
            <person name="Yoshikawa H."/>
            <person name="Matsutani M."/>
            <person name="Matsushita K."/>
        </authorList>
    </citation>
    <scope>NUCLEOTIDE SEQUENCE</scope>
    <source>
        <strain evidence="1">DSM 12717</strain>
    </source>
</reference>
<organism evidence="1 2">
    <name type="scientific">Gluconacetobacter sacchari DSM 12717</name>
    <dbReference type="NCBI Taxonomy" id="1307940"/>
    <lineage>
        <taxon>Bacteria</taxon>
        <taxon>Pseudomonadati</taxon>
        <taxon>Pseudomonadota</taxon>
        <taxon>Alphaproteobacteria</taxon>
        <taxon>Acetobacterales</taxon>
        <taxon>Acetobacteraceae</taxon>
        <taxon>Gluconacetobacter</taxon>
    </lineage>
</organism>
<gene>
    <name evidence="1" type="ORF">AA12717_3074</name>
</gene>
<comment type="caution">
    <text evidence="1">The sequence shown here is derived from an EMBL/GenBank/DDBJ whole genome shotgun (WGS) entry which is preliminary data.</text>
</comment>
<accession>A0ABQ0PAJ4</accession>
<protein>
    <submittedName>
        <fullName evidence="1">Uncharacterized protein</fullName>
    </submittedName>
</protein>
<evidence type="ECO:0000313" key="2">
    <source>
        <dbReference type="Proteomes" id="UP001060895"/>
    </source>
</evidence>
<dbReference type="Proteomes" id="UP001060895">
    <property type="component" value="Unassembled WGS sequence"/>
</dbReference>